<comment type="similarity">
    <text evidence="1">Belongs to the helicase family.</text>
</comment>
<keyword evidence="1" id="KW-0227">DNA damage</keyword>
<sequence>MVDNNEDVAEDYYRRLCMLFIPWRKEEEIMLPFDNFEERWKDYMLNLKNADVGAFEDITLFMEQHQHMKDMQKKLFEKRRQQKEALRDQDVEENAEDELQTFDRVVNAEAHKEALKSMNEDQQRIFQKVTDTIKAQTEDSSVAPIRIFTSGTAGTGKSFLINAIADQLTLDYTDDKTRTTRPAILIVAPTGLAAIQIKGSTIHSMFHLKVHKKRDEDWAPMSLDKLNLKRLVLQNTKLIIIDELSMCGNATFAKIHLRLGEIRPSTSEPFGGINILAFGDLLQLPPVQSRPVFQPLDARTLKRMFQSVAPTLNLWQSFEYAELTKNMRQRDDLVFAEIMGRIRVKASTLKTTPFFKNASSRATPKPIERKNWRNSSSTSRRKTRSSWPCSRPRTKRRSSTRS</sequence>
<keyword evidence="1" id="KW-0067">ATP-binding</keyword>
<protein>
    <recommendedName>
        <fullName evidence="1">ATP-dependent DNA helicase</fullName>
        <ecNumber evidence="1">5.6.2.3</ecNumber>
    </recommendedName>
</protein>
<dbReference type="GO" id="GO:0043139">
    <property type="term" value="F:5'-3' DNA helicase activity"/>
    <property type="evidence" value="ECO:0007669"/>
    <property type="project" value="UniProtKB-EC"/>
</dbReference>
<dbReference type="PANTHER" id="PTHR47642">
    <property type="entry name" value="ATP-DEPENDENT DNA HELICASE"/>
    <property type="match status" value="1"/>
</dbReference>
<comment type="caution">
    <text evidence="4">The sequence shown here is derived from an EMBL/GenBank/DDBJ whole genome shotgun (WGS) entry which is preliminary data.</text>
</comment>
<dbReference type="Pfam" id="PF05970">
    <property type="entry name" value="PIF1"/>
    <property type="match status" value="1"/>
</dbReference>
<keyword evidence="1" id="KW-0547">Nucleotide-binding</keyword>
<comment type="catalytic activity">
    <reaction evidence="1">
        <text>ATP + H2O = ADP + phosphate + H(+)</text>
        <dbReference type="Rhea" id="RHEA:13065"/>
        <dbReference type="ChEBI" id="CHEBI:15377"/>
        <dbReference type="ChEBI" id="CHEBI:15378"/>
        <dbReference type="ChEBI" id="CHEBI:30616"/>
        <dbReference type="ChEBI" id="CHEBI:43474"/>
        <dbReference type="ChEBI" id="CHEBI:456216"/>
        <dbReference type="EC" id="5.6.2.3"/>
    </reaction>
</comment>
<feature type="compositionally biased region" description="Basic residues" evidence="2">
    <location>
        <begin position="392"/>
        <end position="402"/>
    </location>
</feature>
<dbReference type="Proteomes" id="UP000298663">
    <property type="component" value="Unassembled WGS sequence"/>
</dbReference>
<dbReference type="GO" id="GO:0016887">
    <property type="term" value="F:ATP hydrolysis activity"/>
    <property type="evidence" value="ECO:0007669"/>
    <property type="project" value="RHEA"/>
</dbReference>
<dbReference type="PANTHER" id="PTHR47642:SF5">
    <property type="entry name" value="ATP-DEPENDENT DNA HELICASE"/>
    <property type="match status" value="1"/>
</dbReference>
<accession>A0A4U5MXD3</accession>
<evidence type="ECO:0000259" key="3">
    <source>
        <dbReference type="Pfam" id="PF05970"/>
    </source>
</evidence>
<evidence type="ECO:0000256" key="2">
    <source>
        <dbReference type="SAM" id="MobiDB-lite"/>
    </source>
</evidence>
<comment type="cofactor">
    <cofactor evidence="1">
        <name>Mg(2+)</name>
        <dbReference type="ChEBI" id="CHEBI:18420"/>
    </cofactor>
</comment>
<dbReference type="EC" id="5.6.2.3" evidence="1"/>
<dbReference type="GO" id="GO:0005524">
    <property type="term" value="F:ATP binding"/>
    <property type="evidence" value="ECO:0007669"/>
    <property type="project" value="UniProtKB-KW"/>
</dbReference>
<dbReference type="GO" id="GO:0000723">
    <property type="term" value="P:telomere maintenance"/>
    <property type="evidence" value="ECO:0007669"/>
    <property type="project" value="InterPro"/>
</dbReference>
<dbReference type="SUPFAM" id="SSF52540">
    <property type="entry name" value="P-loop containing nucleoside triphosphate hydrolases"/>
    <property type="match status" value="1"/>
</dbReference>
<keyword evidence="1" id="KW-0233">DNA recombination</keyword>
<feature type="region of interest" description="Disordered" evidence="2">
    <location>
        <begin position="355"/>
        <end position="402"/>
    </location>
</feature>
<dbReference type="InterPro" id="IPR051055">
    <property type="entry name" value="PIF1_helicase"/>
</dbReference>
<keyword evidence="1" id="KW-0347">Helicase</keyword>
<dbReference type="GO" id="GO:0006281">
    <property type="term" value="P:DNA repair"/>
    <property type="evidence" value="ECO:0007669"/>
    <property type="project" value="UniProtKB-KW"/>
</dbReference>
<dbReference type="InterPro" id="IPR010285">
    <property type="entry name" value="DNA_helicase_pif1-like_DEAD"/>
</dbReference>
<evidence type="ECO:0000313" key="4">
    <source>
        <dbReference type="EMBL" id="TKR74013.1"/>
    </source>
</evidence>
<dbReference type="EMBL" id="AZBU02000006">
    <property type="protein sequence ID" value="TKR74013.1"/>
    <property type="molecule type" value="Genomic_DNA"/>
</dbReference>
<dbReference type="GO" id="GO:0006310">
    <property type="term" value="P:DNA recombination"/>
    <property type="evidence" value="ECO:0007669"/>
    <property type="project" value="UniProtKB-KW"/>
</dbReference>
<dbReference type="Gene3D" id="3.40.50.300">
    <property type="entry name" value="P-loop containing nucleotide triphosphate hydrolases"/>
    <property type="match status" value="1"/>
</dbReference>
<name>A0A4U5MXD3_STECR</name>
<organism evidence="4 5">
    <name type="scientific">Steinernema carpocapsae</name>
    <name type="common">Entomopathogenic nematode</name>
    <dbReference type="NCBI Taxonomy" id="34508"/>
    <lineage>
        <taxon>Eukaryota</taxon>
        <taxon>Metazoa</taxon>
        <taxon>Ecdysozoa</taxon>
        <taxon>Nematoda</taxon>
        <taxon>Chromadorea</taxon>
        <taxon>Rhabditida</taxon>
        <taxon>Tylenchina</taxon>
        <taxon>Panagrolaimomorpha</taxon>
        <taxon>Strongyloidoidea</taxon>
        <taxon>Steinernematidae</taxon>
        <taxon>Steinernema</taxon>
    </lineage>
</organism>
<keyword evidence="1" id="KW-0378">Hydrolase</keyword>
<proteinExistence type="inferred from homology"/>
<dbReference type="STRING" id="34508.A0A4U5MXD3"/>
<evidence type="ECO:0000313" key="5">
    <source>
        <dbReference type="Proteomes" id="UP000298663"/>
    </source>
</evidence>
<reference evidence="4 5" key="1">
    <citation type="journal article" date="2015" name="Genome Biol.">
        <title>Comparative genomics of Steinernema reveals deeply conserved gene regulatory networks.</title>
        <authorList>
            <person name="Dillman A.R."/>
            <person name="Macchietto M."/>
            <person name="Porter C.F."/>
            <person name="Rogers A."/>
            <person name="Williams B."/>
            <person name="Antoshechkin I."/>
            <person name="Lee M.M."/>
            <person name="Goodwin Z."/>
            <person name="Lu X."/>
            <person name="Lewis E.E."/>
            <person name="Goodrich-Blair H."/>
            <person name="Stock S.P."/>
            <person name="Adams B.J."/>
            <person name="Sternberg P.W."/>
            <person name="Mortazavi A."/>
        </authorList>
    </citation>
    <scope>NUCLEOTIDE SEQUENCE [LARGE SCALE GENOMIC DNA]</scope>
    <source>
        <strain evidence="4 5">ALL</strain>
    </source>
</reference>
<keyword evidence="5" id="KW-1185">Reference proteome</keyword>
<dbReference type="AlphaFoldDB" id="A0A4U5MXD3"/>
<feature type="domain" description="DNA helicase Pif1-like DEAD-box helicase" evidence="3">
    <location>
        <begin position="118"/>
        <end position="332"/>
    </location>
</feature>
<reference evidence="4 5" key="2">
    <citation type="journal article" date="2019" name="G3 (Bethesda)">
        <title>Hybrid Assembly of the Genome of the Entomopathogenic Nematode Steinernema carpocapsae Identifies the X-Chromosome.</title>
        <authorList>
            <person name="Serra L."/>
            <person name="Macchietto M."/>
            <person name="Macias-Munoz A."/>
            <person name="McGill C.J."/>
            <person name="Rodriguez I.M."/>
            <person name="Rodriguez B."/>
            <person name="Murad R."/>
            <person name="Mortazavi A."/>
        </authorList>
    </citation>
    <scope>NUCLEOTIDE SEQUENCE [LARGE SCALE GENOMIC DNA]</scope>
    <source>
        <strain evidence="4 5">ALL</strain>
    </source>
</reference>
<keyword evidence="1" id="KW-0234">DNA repair</keyword>
<dbReference type="InterPro" id="IPR027417">
    <property type="entry name" value="P-loop_NTPase"/>
</dbReference>
<dbReference type="OrthoDB" id="5876899at2759"/>
<gene>
    <name evidence="4" type="ORF">L596_021245</name>
</gene>
<evidence type="ECO:0000256" key="1">
    <source>
        <dbReference type="RuleBase" id="RU363044"/>
    </source>
</evidence>